<protein>
    <submittedName>
        <fullName evidence="2">Wsv313-like protein</fullName>
    </submittedName>
</protein>
<feature type="compositionally biased region" description="Acidic residues" evidence="1">
    <location>
        <begin position="73"/>
        <end position="84"/>
    </location>
</feature>
<accession>A0A9C7BVL7</accession>
<feature type="region of interest" description="Disordered" evidence="1">
    <location>
        <begin position="410"/>
        <end position="532"/>
    </location>
</feature>
<dbReference type="PANTHER" id="PTHR20916:SF18">
    <property type="entry name" value="IPT_TIG DOMAIN-CONTAINING PROTEIN"/>
    <property type="match status" value="1"/>
</dbReference>
<feature type="compositionally biased region" description="Low complexity" evidence="1">
    <location>
        <begin position="212"/>
        <end position="262"/>
    </location>
</feature>
<feature type="compositionally biased region" description="Basic and acidic residues" evidence="1">
    <location>
        <begin position="474"/>
        <end position="492"/>
    </location>
</feature>
<name>A0A9C7BVL7_9VIRU</name>
<feature type="compositionally biased region" description="Low complexity" evidence="1">
    <location>
        <begin position="85"/>
        <end position="94"/>
    </location>
</feature>
<feature type="compositionally biased region" description="Polar residues" evidence="1">
    <location>
        <begin position="431"/>
        <end position="445"/>
    </location>
</feature>
<feature type="region of interest" description="Disordered" evidence="1">
    <location>
        <begin position="290"/>
        <end position="310"/>
    </location>
</feature>
<feature type="region of interest" description="Disordered" evidence="1">
    <location>
        <begin position="193"/>
        <end position="262"/>
    </location>
</feature>
<feature type="compositionally biased region" description="Polar residues" evidence="1">
    <location>
        <begin position="290"/>
        <end position="307"/>
    </location>
</feature>
<feature type="compositionally biased region" description="Acidic residues" evidence="1">
    <location>
        <begin position="32"/>
        <end position="44"/>
    </location>
</feature>
<feature type="compositionally biased region" description="Acidic residues" evidence="1">
    <location>
        <begin position="446"/>
        <end position="473"/>
    </location>
</feature>
<dbReference type="PANTHER" id="PTHR20916">
    <property type="entry name" value="CYSTEINE AND GLYCINE-RICH PROTEIN 2 BINDING PROTEIN"/>
    <property type="match status" value="1"/>
</dbReference>
<feature type="compositionally biased region" description="Acidic residues" evidence="1">
    <location>
        <begin position="493"/>
        <end position="526"/>
    </location>
</feature>
<feature type="compositionally biased region" description="Acidic residues" evidence="1">
    <location>
        <begin position="1"/>
        <end position="19"/>
    </location>
</feature>
<organism evidence="2">
    <name type="scientific">Penaeus semisulcatus majanivirus</name>
    <dbReference type="NCBI Taxonomy" id="2984274"/>
    <lineage>
        <taxon>Viruses</taxon>
        <taxon>Viruses incertae sedis</taxon>
        <taxon>Naldaviricetes</taxon>
        <taxon>Nimaviridae</taxon>
    </lineage>
</organism>
<dbReference type="EMBL" id="LC738873">
    <property type="protein sequence ID" value="BDT62229.1"/>
    <property type="molecule type" value="Genomic_DNA"/>
</dbReference>
<feature type="compositionally biased region" description="Polar residues" evidence="1">
    <location>
        <begin position="193"/>
        <end position="202"/>
    </location>
</feature>
<feature type="compositionally biased region" description="Polar residues" evidence="1">
    <location>
        <begin position="61"/>
        <end position="70"/>
    </location>
</feature>
<evidence type="ECO:0000313" key="2">
    <source>
        <dbReference type="EMBL" id="BDT62229.1"/>
    </source>
</evidence>
<reference evidence="2" key="1">
    <citation type="submission" date="2022-10" db="EMBL/GenBank/DDBJ databases">
        <title>Genome sequences of endogenous nimaviruses in decapod crustaceans.</title>
        <authorList>
            <person name="Kawato S."/>
            <person name="Nozaki R."/>
            <person name="Kondo H."/>
            <person name="Hirono I."/>
        </authorList>
    </citation>
    <scope>NUCLEOTIDE SEQUENCE</scope>
    <source>
        <strain evidence="2">Kagawa2020</strain>
    </source>
</reference>
<evidence type="ECO:0000256" key="1">
    <source>
        <dbReference type="SAM" id="MobiDB-lite"/>
    </source>
</evidence>
<proteinExistence type="predicted"/>
<feature type="region of interest" description="Disordered" evidence="1">
    <location>
        <begin position="1"/>
        <end position="142"/>
    </location>
</feature>
<sequence length="1066" mass="122036">MPISDSDENDDDEDDEDDNDIRRRENLYLANSDDDVDDDDDYGDFYDNNDYNDEINDGGNSNNNSVTSIYNDDVIDDVDDDDDNNNNNDNDANVTRINDEDDEFDNDNNKKYDNDNSFTKNENRDDSDEINKGYISDKNNNGMLEQLNTKSVMETDKPPSKNRFIEDKLEIAKSSKGYYDAYRLYKKTTSKAVKQNNRNVTMSKAKKDTRPGNGNNNNNNVESDNNVDKTAAITTNSTTTSTTTTTTATNSKDNNNNNNNTNKEQIIYDTFLQNIQDDYDIRVTEDINNDRSNTLQQSDSTNTLQQNETEHAENICDDPTDYRNIQNDDSDIGVVASQNIVDNNNNDDDHQNSLFKYLMTKYKTDSDGETSTVTNTTISTNFTNTVTTATAVDDTTIDNTTSPTYSTIVIPPSLPPPSSPPPSPPALPPLTINNIDVSTNTYTITDDNEDDNDDDDDVDEYDNDDDNIDEENEEKSNKKERNVENVEQREIEKEEIEIEESKDEEEEEREDDDDDDDGNGEEEEGYESNLRLSNIRFNILHENNTPSALHEDRERKSRQQLKEQSLHQLIDNINDNLRPNIKKGLQETKLAIEDVNMKLLEEHTQHLKCNAVVTALFKKRREAIRAGVVVDDLPPLPSADQIERLRKTITVELMIRKLEECKKVNCVSKANVHEVNITLLTTMQENQLLCNPIFDKYARVYHHNEDDNVTFQDKYDTDACSLRLEANTLDERRFDDEYEKLEYYTNLLNRLLKLKTESLHQWLFTTQFLRQVIRGVVKSITSENDGKRTTSCQYDSDESYDMGSYNNNSNSKYNNNNNTIPTRENNTCASEFFWYSGVELFFSFINDRIQSYITGVSKDIAELAIQIGIPLIMIRWTGSFKTSKTYKSLLKRSINNVASIIIEPSLFILGNMLKENRNDDAKKWTTSKTKRAIGDLADRHSYNILTIPKNIFLHNYKTVDPDALTLTTILEKDISVGRDIRKHIVSYLYKNRKTFSMLLVRGILEIKKSASSLVARYIIDPPSSLSSSSVLPSRTSFSSTESDLDVIANHKRSSSNVRKRKKRKKS</sequence>
<feature type="compositionally biased region" description="Pro residues" evidence="1">
    <location>
        <begin position="412"/>
        <end position="428"/>
    </location>
</feature>